<dbReference type="RefSeq" id="YP_009146441.1">
    <property type="nucleotide sequence ID" value="NC_027331.1"/>
</dbReference>
<sequence>MKNILIALAVVFALSGCTDADNAVKVLRANGFTNIQTTGYSFFSCGKDDSQATGFTAVGPTGIPVKGAVCSSIFIKNSTIRFE</sequence>
<dbReference type="Proteomes" id="UP000030323">
    <property type="component" value="Segment"/>
</dbReference>
<dbReference type="PROSITE" id="PS51257">
    <property type="entry name" value="PROKAR_LIPOPROTEIN"/>
    <property type="match status" value="1"/>
</dbReference>
<reference evidence="1 2" key="1">
    <citation type="journal article" date="2015" name="Genome Announc.">
        <title>Complete Genome Sequence of Citrobacter freundii Myophage Moon.</title>
        <authorList>
            <person name="Edwards G.B."/>
            <person name="Luna A.J."/>
            <person name="Hernandez A.C."/>
            <person name="Kuty Everett G.F."/>
        </authorList>
    </citation>
    <scope>NUCLEOTIDE SEQUENCE [LARGE SCALE GENOMIC DNA]</scope>
</reference>
<evidence type="ECO:0000313" key="2">
    <source>
        <dbReference type="Proteomes" id="UP000030323"/>
    </source>
</evidence>
<gene>
    <name evidence="1" type="ORF">CPT_Moon8</name>
</gene>
<organism evidence="1 2">
    <name type="scientific">Citrobacter phage Moon</name>
    <dbReference type="NCBI Taxonomy" id="1540095"/>
    <lineage>
        <taxon>Viruses</taxon>
        <taxon>Duplodnaviria</taxon>
        <taxon>Heunggongvirae</taxon>
        <taxon>Uroviricota</taxon>
        <taxon>Caudoviricetes</taxon>
        <taxon>Pantevenvirales</taxon>
        <taxon>Straboviridae</taxon>
        <taxon>Tevenvirinae</taxon>
        <taxon>Moonvirus</taxon>
        <taxon>Moonvirus moon</taxon>
    </lineage>
</organism>
<keyword evidence="2" id="KW-1185">Reference proteome</keyword>
<evidence type="ECO:0008006" key="3">
    <source>
        <dbReference type="Google" id="ProtNLM"/>
    </source>
</evidence>
<dbReference type="GeneID" id="24721607"/>
<name>A0A0A0YNW9_9CAUD</name>
<dbReference type="EMBL" id="KM236240">
    <property type="protein sequence ID" value="AIX11979.1"/>
    <property type="molecule type" value="Genomic_DNA"/>
</dbReference>
<accession>A0A0A0YNW9</accession>
<dbReference type="KEGG" id="vg:24721607"/>
<proteinExistence type="predicted"/>
<protein>
    <recommendedName>
        <fullName evidence="3">Lipoprotein</fullName>
    </recommendedName>
</protein>
<evidence type="ECO:0000313" key="1">
    <source>
        <dbReference type="EMBL" id="AIX11979.1"/>
    </source>
</evidence>